<dbReference type="RefSeq" id="WP_125599391.1">
    <property type="nucleotide sequence ID" value="NZ_JBHSSM010000014.1"/>
</dbReference>
<keyword evidence="3" id="KW-1185">Reference proteome</keyword>
<reference evidence="3" key="1">
    <citation type="journal article" date="2019" name="Int. J. Syst. Evol. Microbiol.">
        <title>The Global Catalogue of Microorganisms (GCM) 10K type strain sequencing project: providing services to taxonomists for standard genome sequencing and annotation.</title>
        <authorList>
            <consortium name="The Broad Institute Genomics Platform"/>
            <consortium name="The Broad Institute Genome Sequencing Center for Infectious Disease"/>
            <person name="Wu L."/>
            <person name="Ma J."/>
        </authorList>
    </citation>
    <scope>NUCLEOTIDE SEQUENCE [LARGE SCALE GENOMIC DNA]</scope>
    <source>
        <strain evidence="3">CCM 8897</strain>
    </source>
</reference>
<organism evidence="2 3">
    <name type="scientific">Lapidilactobacillus achengensis</name>
    <dbReference type="NCBI Taxonomy" id="2486000"/>
    <lineage>
        <taxon>Bacteria</taxon>
        <taxon>Bacillati</taxon>
        <taxon>Bacillota</taxon>
        <taxon>Bacilli</taxon>
        <taxon>Lactobacillales</taxon>
        <taxon>Lactobacillaceae</taxon>
        <taxon>Lapidilactobacillus</taxon>
    </lineage>
</organism>
<evidence type="ECO:0000313" key="3">
    <source>
        <dbReference type="Proteomes" id="UP001596310"/>
    </source>
</evidence>
<dbReference type="Gene3D" id="1.10.260.40">
    <property type="entry name" value="lambda repressor-like DNA-binding domains"/>
    <property type="match status" value="1"/>
</dbReference>
<name>A0ABW1UPE0_9LACO</name>
<dbReference type="InterPro" id="IPR001387">
    <property type="entry name" value="Cro/C1-type_HTH"/>
</dbReference>
<sequence>MKNVLDIFLKQNGLTRYDLSKKVGISEQTLSKASKRDPETYSGKTLIAISKGTNHSPGEVLDQLLTIRDSDLLYTASNLKEIRQKVKEQEDEFIIQGEFNSILKDIKKSTLSENEQLGFNLGTAGLGTPVVWIINRIFNSIDSNKEEENLKTDIAMLYQIKLLNSNEAKLRLKQSK</sequence>
<protein>
    <submittedName>
        <fullName evidence="2">Helix-turn-helix domain-containing protein</fullName>
    </submittedName>
</protein>
<dbReference type="Pfam" id="PF13443">
    <property type="entry name" value="HTH_26"/>
    <property type="match status" value="1"/>
</dbReference>
<accession>A0ABW1UPE0</accession>
<evidence type="ECO:0000313" key="2">
    <source>
        <dbReference type="EMBL" id="MFC6314707.1"/>
    </source>
</evidence>
<gene>
    <name evidence="2" type="ORF">ACFQHW_03890</name>
</gene>
<evidence type="ECO:0000259" key="1">
    <source>
        <dbReference type="Pfam" id="PF13443"/>
    </source>
</evidence>
<comment type="caution">
    <text evidence="2">The sequence shown here is derived from an EMBL/GenBank/DDBJ whole genome shotgun (WGS) entry which is preliminary data.</text>
</comment>
<dbReference type="SUPFAM" id="SSF47413">
    <property type="entry name" value="lambda repressor-like DNA-binding domains"/>
    <property type="match status" value="1"/>
</dbReference>
<dbReference type="EMBL" id="JBHSSM010000014">
    <property type="protein sequence ID" value="MFC6314707.1"/>
    <property type="molecule type" value="Genomic_DNA"/>
</dbReference>
<proteinExistence type="predicted"/>
<dbReference type="Proteomes" id="UP001596310">
    <property type="component" value="Unassembled WGS sequence"/>
</dbReference>
<feature type="domain" description="HTH cro/C1-type" evidence="1">
    <location>
        <begin position="5"/>
        <end position="62"/>
    </location>
</feature>
<dbReference type="InterPro" id="IPR010982">
    <property type="entry name" value="Lambda_DNA-bd_dom_sf"/>
</dbReference>